<protein>
    <submittedName>
        <fullName evidence="6">Creatinine amidohydrolase</fullName>
    </submittedName>
</protein>
<name>A0A1H1ZKS3_9ACTN</name>
<organism evidence="6 7">
    <name type="scientific">Microlunatus soli</name>
    <dbReference type="NCBI Taxonomy" id="630515"/>
    <lineage>
        <taxon>Bacteria</taxon>
        <taxon>Bacillati</taxon>
        <taxon>Actinomycetota</taxon>
        <taxon>Actinomycetes</taxon>
        <taxon>Propionibacteriales</taxon>
        <taxon>Propionibacteriaceae</taxon>
        <taxon>Microlunatus</taxon>
    </lineage>
</organism>
<dbReference type="PANTHER" id="PTHR35005:SF1">
    <property type="entry name" value="2-AMINO-5-FORMYLAMINO-6-RIBOSYLAMINOPYRIMIDIN-4(3H)-ONE 5'-MONOPHOSPHATE DEFORMYLASE"/>
    <property type="match status" value="1"/>
</dbReference>
<evidence type="ECO:0000256" key="3">
    <source>
        <dbReference type="ARBA" id="ARBA00022801"/>
    </source>
</evidence>
<sequence length="258" mass="27745">MTVRHLAQLTRGQARAAAAGGGIAVLPIGSIEQHADHLPLGTDFLLVDAVLDRALTRLESDSTEWLRLPTLTYGHSPHHLFAAAVTLQPATVAAVLADILASLSATGFRRMIIVNGHGGNDELIRLAVKTHALQQQGSAAACSYWTLTDDSSADQADQEVERVERTPGHAGWFETSLMMAAHPDLVAEDRPYAPADPPPLFDRSPHPTLTVERHGEWSRVGGITDDPNDADAATGTILLKRRVQGMCAALRAFDFTTR</sequence>
<comment type="similarity">
    <text evidence="5">Belongs to the creatininase superfamily.</text>
</comment>
<dbReference type="GO" id="GO:0016811">
    <property type="term" value="F:hydrolase activity, acting on carbon-nitrogen (but not peptide) bonds, in linear amides"/>
    <property type="evidence" value="ECO:0007669"/>
    <property type="project" value="TreeGrafter"/>
</dbReference>
<gene>
    <name evidence="6" type="ORF">SAMN04489812_5282</name>
</gene>
<evidence type="ECO:0000256" key="2">
    <source>
        <dbReference type="ARBA" id="ARBA00022723"/>
    </source>
</evidence>
<proteinExistence type="inferred from homology"/>
<dbReference type="EMBL" id="LT629772">
    <property type="protein sequence ID" value="SDT34177.1"/>
    <property type="molecule type" value="Genomic_DNA"/>
</dbReference>
<keyword evidence="7" id="KW-1185">Reference proteome</keyword>
<reference evidence="6 7" key="1">
    <citation type="submission" date="2016-10" db="EMBL/GenBank/DDBJ databases">
        <authorList>
            <person name="de Groot N.N."/>
        </authorList>
    </citation>
    <scope>NUCLEOTIDE SEQUENCE [LARGE SCALE GENOMIC DNA]</scope>
    <source>
        <strain evidence="6 7">DSM 21800</strain>
    </source>
</reference>
<comment type="cofactor">
    <cofactor evidence="1">
        <name>Zn(2+)</name>
        <dbReference type="ChEBI" id="CHEBI:29105"/>
    </cofactor>
</comment>
<dbReference type="STRING" id="630515.SAMN04489812_5282"/>
<keyword evidence="3 6" id="KW-0378">Hydrolase</keyword>
<dbReference type="SUPFAM" id="SSF102215">
    <property type="entry name" value="Creatininase"/>
    <property type="match status" value="1"/>
</dbReference>
<dbReference type="Proteomes" id="UP000199103">
    <property type="component" value="Chromosome I"/>
</dbReference>
<dbReference type="PANTHER" id="PTHR35005">
    <property type="entry name" value="3-DEHYDRO-SCYLLO-INOSOSE HYDROLASE"/>
    <property type="match status" value="1"/>
</dbReference>
<evidence type="ECO:0000313" key="7">
    <source>
        <dbReference type="Proteomes" id="UP000199103"/>
    </source>
</evidence>
<dbReference type="AlphaFoldDB" id="A0A1H1ZKS3"/>
<accession>A0A1H1ZKS3</accession>
<evidence type="ECO:0000313" key="6">
    <source>
        <dbReference type="EMBL" id="SDT34177.1"/>
    </source>
</evidence>
<dbReference type="Pfam" id="PF02633">
    <property type="entry name" value="Creatininase"/>
    <property type="match status" value="1"/>
</dbReference>
<dbReference type="GO" id="GO:0009231">
    <property type="term" value="P:riboflavin biosynthetic process"/>
    <property type="evidence" value="ECO:0007669"/>
    <property type="project" value="TreeGrafter"/>
</dbReference>
<dbReference type="InterPro" id="IPR003785">
    <property type="entry name" value="Creatininase/forma_Hydrolase"/>
</dbReference>
<dbReference type="GO" id="GO:0046872">
    <property type="term" value="F:metal ion binding"/>
    <property type="evidence" value="ECO:0007669"/>
    <property type="project" value="UniProtKB-KW"/>
</dbReference>
<evidence type="ECO:0000256" key="4">
    <source>
        <dbReference type="ARBA" id="ARBA00022833"/>
    </source>
</evidence>
<dbReference type="OrthoDB" id="9801445at2"/>
<evidence type="ECO:0000256" key="1">
    <source>
        <dbReference type="ARBA" id="ARBA00001947"/>
    </source>
</evidence>
<keyword evidence="2" id="KW-0479">Metal-binding</keyword>
<evidence type="ECO:0000256" key="5">
    <source>
        <dbReference type="ARBA" id="ARBA00024029"/>
    </source>
</evidence>
<keyword evidence="4" id="KW-0862">Zinc</keyword>
<dbReference type="InterPro" id="IPR024087">
    <property type="entry name" value="Creatininase-like_sf"/>
</dbReference>
<dbReference type="Gene3D" id="3.40.50.10310">
    <property type="entry name" value="Creatininase"/>
    <property type="match status" value="1"/>
</dbReference>
<dbReference type="RefSeq" id="WP_091529178.1">
    <property type="nucleotide sequence ID" value="NZ_LT629772.1"/>
</dbReference>